<keyword evidence="2 4" id="KW-0378">Hydrolase</keyword>
<dbReference type="PANTHER" id="PTHR11839">
    <property type="entry name" value="UDP/ADP-SUGAR PYROPHOSPHATASE"/>
    <property type="match status" value="1"/>
</dbReference>
<dbReference type="GO" id="GO:0016787">
    <property type="term" value="F:hydrolase activity"/>
    <property type="evidence" value="ECO:0007669"/>
    <property type="project" value="UniProtKB-KW"/>
</dbReference>
<dbReference type="EC" id="3.6.1.-" evidence="4"/>
<proteinExistence type="predicted"/>
<dbReference type="PROSITE" id="PS00893">
    <property type="entry name" value="NUDIX_BOX"/>
    <property type="match status" value="1"/>
</dbReference>
<evidence type="ECO:0000259" key="3">
    <source>
        <dbReference type="PROSITE" id="PS51462"/>
    </source>
</evidence>
<protein>
    <submittedName>
        <fullName evidence="4">ADP compounds hydrolase NudE</fullName>
        <ecNumber evidence="4">3.6.1.-</ecNumber>
    </submittedName>
</protein>
<dbReference type="Gene3D" id="3.90.79.10">
    <property type="entry name" value="Nucleoside Triphosphate Pyrophosphohydrolase"/>
    <property type="match status" value="1"/>
</dbReference>
<evidence type="ECO:0000313" key="4">
    <source>
        <dbReference type="EMBL" id="MCK0537125.1"/>
    </source>
</evidence>
<evidence type="ECO:0000256" key="1">
    <source>
        <dbReference type="ARBA" id="ARBA00001946"/>
    </source>
</evidence>
<dbReference type="InterPro" id="IPR015797">
    <property type="entry name" value="NUDIX_hydrolase-like_dom_sf"/>
</dbReference>
<organism evidence="4 5">
    <name type="scientific">Alcanivorax quisquiliarum</name>
    <dbReference type="NCBI Taxonomy" id="2933565"/>
    <lineage>
        <taxon>Bacteria</taxon>
        <taxon>Pseudomonadati</taxon>
        <taxon>Pseudomonadota</taxon>
        <taxon>Gammaproteobacteria</taxon>
        <taxon>Oceanospirillales</taxon>
        <taxon>Alcanivoracaceae</taxon>
        <taxon>Alcanivorax</taxon>
    </lineage>
</organism>
<sequence>MQHKPEILETRLIAKSRLFGIEEMKIRFSNGAERTYERLRTPPIAAVMMVPLLDDDTVVLIREYGAGLEEYQLTLPKGALDDGEDWREAADRELREEAGYGAGRLTLLKRMTLSPGYMGHQIRAVLAEDLFPATLPGDEPEPLEVLTWRLSELDALIQREDMTEARVIAALYMARDIVRNRQQG</sequence>
<feature type="domain" description="Nudix hydrolase" evidence="3">
    <location>
        <begin position="39"/>
        <end position="173"/>
    </location>
</feature>
<dbReference type="EMBL" id="JALKII010000002">
    <property type="protein sequence ID" value="MCK0537125.1"/>
    <property type="molecule type" value="Genomic_DNA"/>
</dbReference>
<keyword evidence="5" id="KW-1185">Reference proteome</keyword>
<dbReference type="RefSeq" id="WP_246949696.1">
    <property type="nucleotide sequence ID" value="NZ_JALKII010000002.1"/>
</dbReference>
<dbReference type="PANTHER" id="PTHR11839:SF12">
    <property type="entry name" value="ADP COMPOUNDS HYDROLASE NUDE"/>
    <property type="match status" value="1"/>
</dbReference>
<dbReference type="InterPro" id="IPR020084">
    <property type="entry name" value="NUDIX_hydrolase_CS"/>
</dbReference>
<accession>A0ABT0E5L8</accession>
<evidence type="ECO:0000256" key="2">
    <source>
        <dbReference type="ARBA" id="ARBA00022801"/>
    </source>
</evidence>
<comment type="caution">
    <text evidence="4">The sequence shown here is derived from an EMBL/GenBank/DDBJ whole genome shotgun (WGS) entry which is preliminary data.</text>
</comment>
<dbReference type="Proteomes" id="UP001165524">
    <property type="component" value="Unassembled WGS sequence"/>
</dbReference>
<evidence type="ECO:0000313" key="5">
    <source>
        <dbReference type="Proteomes" id="UP001165524"/>
    </source>
</evidence>
<dbReference type="InterPro" id="IPR000086">
    <property type="entry name" value="NUDIX_hydrolase_dom"/>
</dbReference>
<dbReference type="SUPFAM" id="SSF55811">
    <property type="entry name" value="Nudix"/>
    <property type="match status" value="1"/>
</dbReference>
<comment type="cofactor">
    <cofactor evidence="1">
        <name>Mg(2+)</name>
        <dbReference type="ChEBI" id="CHEBI:18420"/>
    </cofactor>
</comment>
<reference evidence="4" key="1">
    <citation type="submission" date="2022-04" db="EMBL/GenBank/DDBJ databases">
        <title>Alcanivorax sp. CY1518 draft genome sequence.</title>
        <authorList>
            <person name="Zhao G."/>
            <person name="An M."/>
        </authorList>
    </citation>
    <scope>NUCLEOTIDE SEQUENCE</scope>
    <source>
        <strain evidence="4">CY1518</strain>
    </source>
</reference>
<name>A0ABT0E5L8_9GAMM</name>
<dbReference type="NCBIfam" id="NF008736">
    <property type="entry name" value="PRK11762.1"/>
    <property type="match status" value="1"/>
</dbReference>
<dbReference type="PROSITE" id="PS51462">
    <property type="entry name" value="NUDIX"/>
    <property type="match status" value="1"/>
</dbReference>
<dbReference type="Pfam" id="PF00293">
    <property type="entry name" value="NUDIX"/>
    <property type="match status" value="1"/>
</dbReference>
<gene>
    <name evidence="4" type="primary">nudE</name>
    <name evidence="4" type="ORF">MU846_05320</name>
</gene>